<evidence type="ECO:0000256" key="2">
    <source>
        <dbReference type="SAM" id="MobiDB-lite"/>
    </source>
</evidence>
<reference evidence="5 6" key="1">
    <citation type="submission" date="2019-06" db="EMBL/GenBank/DDBJ databases">
        <title>Wine fermentation using esterase from Monascus purpureus.</title>
        <authorList>
            <person name="Geng C."/>
            <person name="Zhang Y."/>
        </authorList>
    </citation>
    <scope>NUCLEOTIDE SEQUENCE [LARGE SCALE GENOMIC DNA]</scope>
    <source>
        <strain evidence="5">HQ1</strain>
    </source>
</reference>
<dbReference type="Pfam" id="PF10342">
    <property type="entry name" value="Kre9_KNH"/>
    <property type="match status" value="1"/>
</dbReference>
<organism evidence="5 6">
    <name type="scientific">Monascus purpureus</name>
    <name type="common">Red mold</name>
    <name type="synonym">Monascus anka</name>
    <dbReference type="NCBI Taxonomy" id="5098"/>
    <lineage>
        <taxon>Eukaryota</taxon>
        <taxon>Fungi</taxon>
        <taxon>Dikarya</taxon>
        <taxon>Ascomycota</taxon>
        <taxon>Pezizomycotina</taxon>
        <taxon>Eurotiomycetes</taxon>
        <taxon>Eurotiomycetidae</taxon>
        <taxon>Eurotiales</taxon>
        <taxon>Aspergillaceae</taxon>
        <taxon>Monascus</taxon>
    </lineage>
</organism>
<proteinExistence type="predicted"/>
<protein>
    <recommendedName>
        <fullName evidence="4">Yeast cell wall synthesis Kre9/Knh1-like N-terminal domain-containing protein</fullName>
    </recommendedName>
</protein>
<dbReference type="OrthoDB" id="2260257at2759"/>
<dbReference type="InterPro" id="IPR018466">
    <property type="entry name" value="Kre9/Knh1-like_N"/>
</dbReference>
<feature type="chain" id="PRO_5021275399" description="Yeast cell wall synthesis Kre9/Knh1-like N-terminal domain-containing protein" evidence="3">
    <location>
        <begin position="19"/>
        <end position="224"/>
    </location>
</feature>
<evidence type="ECO:0000256" key="3">
    <source>
        <dbReference type="SAM" id="SignalP"/>
    </source>
</evidence>
<dbReference type="PANTHER" id="PTHR40633:SF5">
    <property type="entry name" value="ANCHORED PROTEIN, PUTATIVE (AFU_ORTHOLOGUE AFUA_8G04370)-RELATED"/>
    <property type="match status" value="1"/>
</dbReference>
<evidence type="ECO:0000259" key="4">
    <source>
        <dbReference type="Pfam" id="PF10342"/>
    </source>
</evidence>
<dbReference type="InterPro" id="IPR052982">
    <property type="entry name" value="SRP1/TIP1-like"/>
</dbReference>
<evidence type="ECO:0000313" key="5">
    <source>
        <dbReference type="EMBL" id="TQB74845.1"/>
    </source>
</evidence>
<accession>A0A507R1I0</accession>
<name>A0A507R1I0_MONPU</name>
<keyword evidence="6" id="KW-1185">Reference proteome</keyword>
<dbReference type="AlphaFoldDB" id="A0A507R1I0"/>
<dbReference type="EMBL" id="VIFY01000026">
    <property type="protein sequence ID" value="TQB74845.1"/>
    <property type="molecule type" value="Genomic_DNA"/>
</dbReference>
<feature type="domain" description="Yeast cell wall synthesis Kre9/Knh1-like N-terminal" evidence="4">
    <location>
        <begin position="27"/>
        <end position="114"/>
    </location>
</feature>
<keyword evidence="1 3" id="KW-0732">Signal</keyword>
<comment type="caution">
    <text evidence="5">The sequence shown here is derived from an EMBL/GenBank/DDBJ whole genome shotgun (WGS) entry which is preliminary data.</text>
</comment>
<dbReference type="STRING" id="5098.A0A507R1I0"/>
<feature type="region of interest" description="Disordered" evidence="2">
    <location>
        <begin position="122"/>
        <end position="173"/>
    </location>
</feature>
<feature type="signal peptide" evidence="3">
    <location>
        <begin position="1"/>
        <end position="18"/>
    </location>
</feature>
<evidence type="ECO:0000256" key="1">
    <source>
        <dbReference type="ARBA" id="ARBA00022729"/>
    </source>
</evidence>
<evidence type="ECO:0000313" key="6">
    <source>
        <dbReference type="Proteomes" id="UP000319663"/>
    </source>
</evidence>
<dbReference type="PANTHER" id="PTHR40633">
    <property type="entry name" value="MATRIX PROTEIN, PUTATIVE (AFU_ORTHOLOGUE AFUA_8G05410)-RELATED"/>
    <property type="match status" value="1"/>
</dbReference>
<gene>
    <name evidence="5" type="ORF">MPDQ_004076</name>
</gene>
<sequence length="224" mass="21952">MRSVLYLALSALAAVAVADSPNPFNIPGHGYTFTVGEPTTLSWSPTTEGTVTLKLLTGAVTNPKDGTTIASSIPNSGSYQWTPPSDIAAEPDYTIEIINDSDPSQYNFLPRFVVAGATGTSTTSAATTASPTTLTTKASTTSPTSAASTTSGTTSPASSTTGASTTTGSASTTSAAASTTSGAAASTSSAAASSTTSAPNMNGAGITRVSVGMMAVVAGAIAFI</sequence>
<dbReference type="Proteomes" id="UP000319663">
    <property type="component" value="Unassembled WGS sequence"/>
</dbReference>